<gene>
    <name evidence="2" type="ORF">A3C87_00480</name>
</gene>
<keyword evidence="1" id="KW-0472">Membrane</keyword>
<keyword evidence="1" id="KW-1133">Transmembrane helix</keyword>
<keyword evidence="1" id="KW-0812">Transmembrane</keyword>
<evidence type="ECO:0000313" key="3">
    <source>
        <dbReference type="Proteomes" id="UP000176511"/>
    </source>
</evidence>
<evidence type="ECO:0000313" key="2">
    <source>
        <dbReference type="EMBL" id="OGG61860.1"/>
    </source>
</evidence>
<dbReference type="STRING" id="1798491.A3C87_00480"/>
<name>A0A1F6DKN1_9BACT</name>
<reference evidence="2 3" key="1">
    <citation type="journal article" date="2016" name="Nat. Commun.">
        <title>Thousands of microbial genomes shed light on interconnected biogeochemical processes in an aquifer system.</title>
        <authorList>
            <person name="Anantharaman K."/>
            <person name="Brown C.T."/>
            <person name="Hug L.A."/>
            <person name="Sharon I."/>
            <person name="Castelle C.J."/>
            <person name="Probst A.J."/>
            <person name="Thomas B.C."/>
            <person name="Singh A."/>
            <person name="Wilkins M.J."/>
            <person name="Karaoz U."/>
            <person name="Brodie E.L."/>
            <person name="Williams K.H."/>
            <person name="Hubbard S.S."/>
            <person name="Banfield J.F."/>
        </authorList>
    </citation>
    <scope>NUCLEOTIDE SEQUENCE [LARGE SCALE GENOMIC DNA]</scope>
</reference>
<protein>
    <submittedName>
        <fullName evidence="2">Uncharacterized protein</fullName>
    </submittedName>
</protein>
<accession>A0A1F6DKN1</accession>
<comment type="caution">
    <text evidence="2">The sequence shown here is derived from an EMBL/GenBank/DDBJ whole genome shotgun (WGS) entry which is preliminary data.</text>
</comment>
<evidence type="ECO:0000256" key="1">
    <source>
        <dbReference type="SAM" id="Phobius"/>
    </source>
</evidence>
<feature type="transmembrane region" description="Helical" evidence="1">
    <location>
        <begin position="15"/>
        <end position="35"/>
    </location>
</feature>
<dbReference type="Proteomes" id="UP000176511">
    <property type="component" value="Unassembled WGS sequence"/>
</dbReference>
<sequence length="316" mass="35973">MQQHHHAHTRILKRLFLLFYISIGLVVFLLSIPLWKSIEEKQNEKAIHAADMLFAPVAENIYEYSGLIVEQVEQIKERHATSEFYPESIATITHFDKVRPTSITRYHASTSLSWHRIQGADGTYTDTIIEGSVIRKEIYLHALKLHKGDITIMSAREAPPCEDMRNVPSLHCNAKNSIVYVMAVFHDASDKPTDILAIAYPIDIWMTGLMRGEVSLPENAFIVDAEGYYLWHGKDPKKATERAERVDSSFYSDFPKTYSAMIAGAGETFIKQKRERIHLTSLYPAIERRYGGANVNIPNPFVPAALRFLIIGLKEK</sequence>
<organism evidence="2 3">
    <name type="scientific">Candidatus Kaiserbacteria bacterium RIFCSPHIGHO2_02_FULL_49_34</name>
    <dbReference type="NCBI Taxonomy" id="1798491"/>
    <lineage>
        <taxon>Bacteria</taxon>
        <taxon>Candidatus Kaiseribacteriota</taxon>
    </lineage>
</organism>
<dbReference type="AlphaFoldDB" id="A0A1F6DKN1"/>
<proteinExistence type="predicted"/>
<dbReference type="EMBL" id="MFLE01000014">
    <property type="protein sequence ID" value="OGG61860.1"/>
    <property type="molecule type" value="Genomic_DNA"/>
</dbReference>